<protein>
    <submittedName>
        <fullName evidence="1">Uncharacterized protein</fullName>
    </submittedName>
</protein>
<gene>
    <name evidence="1" type="ORF">BKA55DRAFT_528076</name>
</gene>
<evidence type="ECO:0000313" key="2">
    <source>
        <dbReference type="Proteomes" id="UP000720189"/>
    </source>
</evidence>
<sequence>IADGLTKSLPKLSHLAFLQRLKITDQKEILKANRNRELSEDQAKLEALMMKEDLWNYPE</sequence>
<dbReference type="AlphaFoldDB" id="A0A9P9FZT7"/>
<evidence type="ECO:0000313" key="1">
    <source>
        <dbReference type="EMBL" id="KAH7220434.1"/>
    </source>
</evidence>
<keyword evidence="2" id="KW-1185">Reference proteome</keyword>
<accession>A0A9P9FZT7</accession>
<dbReference type="Proteomes" id="UP000720189">
    <property type="component" value="Unassembled WGS sequence"/>
</dbReference>
<comment type="caution">
    <text evidence="1">The sequence shown here is derived from an EMBL/GenBank/DDBJ whole genome shotgun (WGS) entry which is preliminary data.</text>
</comment>
<organism evidence="1 2">
    <name type="scientific">Fusarium redolens</name>
    <dbReference type="NCBI Taxonomy" id="48865"/>
    <lineage>
        <taxon>Eukaryota</taxon>
        <taxon>Fungi</taxon>
        <taxon>Dikarya</taxon>
        <taxon>Ascomycota</taxon>
        <taxon>Pezizomycotina</taxon>
        <taxon>Sordariomycetes</taxon>
        <taxon>Hypocreomycetidae</taxon>
        <taxon>Hypocreales</taxon>
        <taxon>Nectriaceae</taxon>
        <taxon>Fusarium</taxon>
        <taxon>Fusarium redolens species complex</taxon>
    </lineage>
</organism>
<dbReference type="GeneID" id="70218922"/>
<name>A0A9P9FZT7_FUSRE</name>
<reference evidence="1" key="1">
    <citation type="journal article" date="2021" name="Nat. Commun.">
        <title>Genetic determinants of endophytism in the Arabidopsis root mycobiome.</title>
        <authorList>
            <person name="Mesny F."/>
            <person name="Miyauchi S."/>
            <person name="Thiergart T."/>
            <person name="Pickel B."/>
            <person name="Atanasova L."/>
            <person name="Karlsson M."/>
            <person name="Huettel B."/>
            <person name="Barry K.W."/>
            <person name="Haridas S."/>
            <person name="Chen C."/>
            <person name="Bauer D."/>
            <person name="Andreopoulos W."/>
            <person name="Pangilinan J."/>
            <person name="LaButti K."/>
            <person name="Riley R."/>
            <person name="Lipzen A."/>
            <person name="Clum A."/>
            <person name="Drula E."/>
            <person name="Henrissat B."/>
            <person name="Kohler A."/>
            <person name="Grigoriev I.V."/>
            <person name="Martin F.M."/>
            <person name="Hacquard S."/>
        </authorList>
    </citation>
    <scope>NUCLEOTIDE SEQUENCE</scope>
    <source>
        <strain evidence="1">MPI-CAGE-AT-0023</strain>
    </source>
</reference>
<feature type="non-terminal residue" evidence="1">
    <location>
        <position position="1"/>
    </location>
</feature>
<proteinExistence type="predicted"/>
<dbReference type="EMBL" id="JAGMUX010000028">
    <property type="protein sequence ID" value="KAH7220434.1"/>
    <property type="molecule type" value="Genomic_DNA"/>
</dbReference>
<dbReference type="RefSeq" id="XP_046042038.1">
    <property type="nucleotide sequence ID" value="XM_046188968.1"/>
</dbReference>